<protein>
    <recommendedName>
        <fullName evidence="4">MASE1 domain-containing protein</fullName>
    </recommendedName>
</protein>
<evidence type="ECO:0000313" key="2">
    <source>
        <dbReference type="EMBL" id="MEM5426747.1"/>
    </source>
</evidence>
<evidence type="ECO:0008006" key="4">
    <source>
        <dbReference type="Google" id="ProtNLM"/>
    </source>
</evidence>
<feature type="transmembrane region" description="Helical" evidence="1">
    <location>
        <begin position="144"/>
        <end position="164"/>
    </location>
</feature>
<dbReference type="RefSeq" id="WP_342950309.1">
    <property type="nucleotide sequence ID" value="NZ_JAYMRV010000022.1"/>
</dbReference>
<organism evidence="2 3">
    <name type="scientific">Paraburkholderia ferrariae</name>
    <dbReference type="NCBI Taxonomy" id="386056"/>
    <lineage>
        <taxon>Bacteria</taxon>
        <taxon>Pseudomonadati</taxon>
        <taxon>Pseudomonadota</taxon>
        <taxon>Betaproteobacteria</taxon>
        <taxon>Burkholderiales</taxon>
        <taxon>Burkholderiaceae</taxon>
        <taxon>Paraburkholderia</taxon>
    </lineage>
</organism>
<gene>
    <name evidence="2" type="ORF">VSR73_38090</name>
</gene>
<sequence>MGAHAAKARVSYDWGRKSEWNNYTVMGSLRLHFWSIAGTVFVYVLTLWVDELIFLHAAFPRWVEWIYLPTGIRLLSTLLLGADGAIGLLVSALLVDFFHYFPNDPVRAIAGAIFSSAGPYAVYRLALERYGLKASLTNLTPRRLMVLAFAVALANSTLHHLWFAMTGNTQDILQSFFTMFVGDLLGALILVYIVKGTLALLPGHPSQSSRMTDGMFRIRLALDLAYNNRLA</sequence>
<keyword evidence="1" id="KW-0472">Membrane</keyword>
<keyword evidence="1" id="KW-0812">Transmembrane</keyword>
<keyword evidence="3" id="KW-1185">Reference proteome</keyword>
<dbReference type="Proteomes" id="UP001489897">
    <property type="component" value="Unassembled WGS sequence"/>
</dbReference>
<proteinExistence type="predicted"/>
<reference evidence="2 3" key="1">
    <citation type="submission" date="2024-01" db="EMBL/GenBank/DDBJ databases">
        <title>The diversity of rhizobia nodulating Mimosa spp. in eleven states of Brazil covering several biomes is determined by host plant, location, and edaphic factors.</title>
        <authorList>
            <person name="Rouws L."/>
            <person name="Barauna A."/>
            <person name="Beukes C."/>
            <person name="De Faria S.M."/>
            <person name="Gross E."/>
            <person name="Dos Reis Junior F.B."/>
            <person name="Simon M."/>
            <person name="Maluk M."/>
            <person name="Odee D.W."/>
            <person name="Kenicer G."/>
            <person name="Young J.P.W."/>
            <person name="Reis V.M."/>
            <person name="Zilli J."/>
            <person name="James E.K."/>
        </authorList>
    </citation>
    <scope>NUCLEOTIDE SEQUENCE [LARGE SCALE GENOMIC DNA]</scope>
    <source>
        <strain evidence="2 3">JPY167</strain>
    </source>
</reference>
<name>A0ABU9S347_9BURK</name>
<feature type="transmembrane region" description="Helical" evidence="1">
    <location>
        <begin position="106"/>
        <end position="123"/>
    </location>
</feature>
<evidence type="ECO:0000256" key="1">
    <source>
        <dbReference type="SAM" id="Phobius"/>
    </source>
</evidence>
<dbReference type="EMBL" id="JAYMRV010000022">
    <property type="protein sequence ID" value="MEM5426747.1"/>
    <property type="molecule type" value="Genomic_DNA"/>
</dbReference>
<keyword evidence="1" id="KW-1133">Transmembrane helix</keyword>
<evidence type="ECO:0000313" key="3">
    <source>
        <dbReference type="Proteomes" id="UP001489897"/>
    </source>
</evidence>
<feature type="transmembrane region" description="Helical" evidence="1">
    <location>
        <begin position="71"/>
        <end position="94"/>
    </location>
</feature>
<feature type="transmembrane region" description="Helical" evidence="1">
    <location>
        <begin position="176"/>
        <end position="201"/>
    </location>
</feature>
<accession>A0ABU9S347</accession>
<feature type="transmembrane region" description="Helical" evidence="1">
    <location>
        <begin position="33"/>
        <end position="59"/>
    </location>
</feature>
<comment type="caution">
    <text evidence="2">The sequence shown here is derived from an EMBL/GenBank/DDBJ whole genome shotgun (WGS) entry which is preliminary data.</text>
</comment>